<keyword evidence="11" id="KW-1185">Reference proteome</keyword>
<evidence type="ECO:0000256" key="1">
    <source>
        <dbReference type="ARBA" id="ARBA00003529"/>
    </source>
</evidence>
<dbReference type="InterPro" id="IPR053924">
    <property type="entry name" value="RecX_HTH_2nd"/>
</dbReference>
<dbReference type="GO" id="GO:0006282">
    <property type="term" value="P:regulation of DNA repair"/>
    <property type="evidence" value="ECO:0007669"/>
    <property type="project" value="UniProtKB-UniRule"/>
</dbReference>
<dbReference type="Pfam" id="PF21982">
    <property type="entry name" value="RecX_HTH1"/>
    <property type="match status" value="1"/>
</dbReference>
<feature type="domain" description="RecX third three-helical" evidence="8">
    <location>
        <begin position="152"/>
        <end position="198"/>
    </location>
</feature>
<dbReference type="Pfam" id="PF21981">
    <property type="entry name" value="RecX_HTH3"/>
    <property type="match status" value="2"/>
</dbReference>
<name>A0A1L8RCJ8_9ENTE</name>
<evidence type="ECO:0000313" key="10">
    <source>
        <dbReference type="EMBL" id="OJG17457.1"/>
    </source>
</evidence>
<dbReference type="Gene3D" id="1.10.10.10">
    <property type="entry name" value="Winged helix-like DNA-binding domain superfamily/Winged helix DNA-binding domain"/>
    <property type="match status" value="4"/>
</dbReference>
<dbReference type="HAMAP" id="MF_01114">
    <property type="entry name" value="RecX"/>
    <property type="match status" value="1"/>
</dbReference>
<comment type="caution">
    <text evidence="10">The sequence shown here is derived from an EMBL/GenBank/DDBJ whole genome shotgun (WGS) entry which is preliminary data.</text>
</comment>
<dbReference type="RefSeq" id="WP_067396058.1">
    <property type="nucleotide sequence ID" value="NZ_JXKH01000009.1"/>
</dbReference>
<evidence type="ECO:0000256" key="2">
    <source>
        <dbReference type="ARBA" id="ARBA00004496"/>
    </source>
</evidence>
<evidence type="ECO:0000259" key="8">
    <source>
        <dbReference type="Pfam" id="PF21981"/>
    </source>
</evidence>
<comment type="similarity">
    <text evidence="3 6">Belongs to the RecX family.</text>
</comment>
<dbReference type="EMBL" id="JXKH01000009">
    <property type="protein sequence ID" value="OJG17457.1"/>
    <property type="molecule type" value="Genomic_DNA"/>
</dbReference>
<dbReference type="InterPro" id="IPR036388">
    <property type="entry name" value="WH-like_DNA-bd_sf"/>
</dbReference>
<evidence type="ECO:0000256" key="3">
    <source>
        <dbReference type="ARBA" id="ARBA00009695"/>
    </source>
</evidence>
<organism evidence="10 11">
    <name type="scientific">Enterococcus canis</name>
    <dbReference type="NCBI Taxonomy" id="214095"/>
    <lineage>
        <taxon>Bacteria</taxon>
        <taxon>Bacillati</taxon>
        <taxon>Bacillota</taxon>
        <taxon>Bacilli</taxon>
        <taxon>Lactobacillales</taxon>
        <taxon>Enterococcaceae</taxon>
        <taxon>Enterococcus</taxon>
    </lineage>
</organism>
<dbReference type="InterPro" id="IPR003783">
    <property type="entry name" value="Regulatory_RecX"/>
</dbReference>
<dbReference type="Pfam" id="PF02631">
    <property type="entry name" value="RecX_HTH2"/>
    <property type="match status" value="1"/>
</dbReference>
<gene>
    <name evidence="6" type="primary">recX</name>
    <name evidence="10" type="ORF">RU97_GL002628</name>
</gene>
<feature type="domain" description="RecX third three-helical" evidence="8">
    <location>
        <begin position="209"/>
        <end position="255"/>
    </location>
</feature>
<evidence type="ECO:0000256" key="4">
    <source>
        <dbReference type="ARBA" id="ARBA00018111"/>
    </source>
</evidence>
<dbReference type="PANTHER" id="PTHR33602:SF1">
    <property type="entry name" value="REGULATORY PROTEIN RECX FAMILY PROTEIN"/>
    <property type="match status" value="1"/>
</dbReference>
<evidence type="ECO:0000259" key="7">
    <source>
        <dbReference type="Pfam" id="PF02631"/>
    </source>
</evidence>
<accession>A0A1L8RCJ8</accession>
<dbReference type="InterPro" id="IPR053925">
    <property type="entry name" value="RecX_HTH_3rd"/>
</dbReference>
<comment type="function">
    <text evidence="1 6">Modulates RecA activity.</text>
</comment>
<reference evidence="10 11" key="1">
    <citation type="submission" date="2014-12" db="EMBL/GenBank/DDBJ databases">
        <title>Draft genome sequences of 29 type strains of Enterococci.</title>
        <authorList>
            <person name="Zhong Z."/>
            <person name="Sun Z."/>
            <person name="Liu W."/>
            <person name="Zhang W."/>
            <person name="Zhang H."/>
        </authorList>
    </citation>
    <scope>NUCLEOTIDE SEQUENCE [LARGE SCALE GENOMIC DNA]</scope>
    <source>
        <strain evidence="10 11">DSM 17029</strain>
    </source>
</reference>
<protein>
    <recommendedName>
        <fullName evidence="4 6">Regulatory protein RecX</fullName>
    </recommendedName>
</protein>
<evidence type="ECO:0000256" key="5">
    <source>
        <dbReference type="ARBA" id="ARBA00022490"/>
    </source>
</evidence>
<evidence type="ECO:0000313" key="11">
    <source>
        <dbReference type="Proteomes" id="UP000181884"/>
    </source>
</evidence>
<feature type="domain" description="RecX second three-helical" evidence="7">
    <location>
        <begin position="104"/>
        <end position="145"/>
    </location>
</feature>
<evidence type="ECO:0000256" key="6">
    <source>
        <dbReference type="HAMAP-Rule" id="MF_01114"/>
    </source>
</evidence>
<dbReference type="AlphaFoldDB" id="A0A1L8RCJ8"/>
<dbReference type="PANTHER" id="PTHR33602">
    <property type="entry name" value="REGULATORY PROTEIN RECX FAMILY PROTEIN"/>
    <property type="match status" value="1"/>
</dbReference>
<evidence type="ECO:0000259" key="9">
    <source>
        <dbReference type="Pfam" id="PF21982"/>
    </source>
</evidence>
<dbReference type="InterPro" id="IPR053926">
    <property type="entry name" value="RecX_HTH_1st"/>
</dbReference>
<sequence>MKILKITAARGQYIVDLDTDQQLTVSEDVLVRFRLLKGMELTETELQTIKKASSFDTGLQLAYRWLSYQLRTEKELRTYLRDHEIEGRDIPKIIQRLKELQLVDDEIFAKSFVRTQMRTSERGPGQIQQQLVKKGVTLPVIESALAEYSGDNQLANASNAAAKLLKRQHNKSWRESLQKVRLGLMQKGFSKEIIDEAMATLQNDPDEDQEQQALEKLGDRLWERNRKLPTAKRRMKVKQSLYQKGFSLDLIESFLQAKEVADDE</sequence>
<comment type="subcellular location">
    <subcellularLocation>
        <location evidence="2 6">Cytoplasm</location>
    </subcellularLocation>
</comment>
<dbReference type="STRING" id="214095.RU97_GL002628"/>
<dbReference type="GO" id="GO:0005737">
    <property type="term" value="C:cytoplasm"/>
    <property type="evidence" value="ECO:0007669"/>
    <property type="project" value="UniProtKB-SubCell"/>
</dbReference>
<dbReference type="NCBIfam" id="NF010733">
    <property type="entry name" value="PRK14135.1"/>
    <property type="match status" value="1"/>
</dbReference>
<dbReference type="Proteomes" id="UP000181884">
    <property type="component" value="Unassembled WGS sequence"/>
</dbReference>
<proteinExistence type="inferred from homology"/>
<feature type="domain" description="RecX first three-helical" evidence="9">
    <location>
        <begin position="60"/>
        <end position="97"/>
    </location>
</feature>
<keyword evidence="5 6" id="KW-0963">Cytoplasm</keyword>